<gene>
    <name evidence="2" type="ORF">WN944_007338</name>
</gene>
<dbReference type="AlphaFoldDB" id="A0AAP0MNB9"/>
<dbReference type="Proteomes" id="UP001428341">
    <property type="component" value="Unassembled WGS sequence"/>
</dbReference>
<evidence type="ECO:0000313" key="2">
    <source>
        <dbReference type="EMBL" id="KAK9215333.1"/>
    </source>
</evidence>
<name>A0AAP0MNB9_9ROSI</name>
<reference evidence="2 3" key="1">
    <citation type="submission" date="2024-05" db="EMBL/GenBank/DDBJ databases">
        <title>Haplotype-resolved chromosome-level genome assembly of Huyou (Citrus changshanensis).</title>
        <authorList>
            <person name="Miao C."/>
            <person name="Chen W."/>
            <person name="Wu Y."/>
            <person name="Wang L."/>
            <person name="Zhao S."/>
            <person name="Grierson D."/>
            <person name="Xu C."/>
            <person name="Chen K."/>
        </authorList>
    </citation>
    <scope>NUCLEOTIDE SEQUENCE [LARGE SCALE GENOMIC DNA]</scope>
    <source>
        <strain evidence="2">01-14</strain>
        <tissue evidence="2">Leaf</tissue>
    </source>
</reference>
<organism evidence="2 3">
    <name type="scientific">Citrus x changshan-huyou</name>
    <dbReference type="NCBI Taxonomy" id="2935761"/>
    <lineage>
        <taxon>Eukaryota</taxon>
        <taxon>Viridiplantae</taxon>
        <taxon>Streptophyta</taxon>
        <taxon>Embryophyta</taxon>
        <taxon>Tracheophyta</taxon>
        <taxon>Spermatophyta</taxon>
        <taxon>Magnoliopsida</taxon>
        <taxon>eudicotyledons</taxon>
        <taxon>Gunneridae</taxon>
        <taxon>Pentapetalae</taxon>
        <taxon>rosids</taxon>
        <taxon>malvids</taxon>
        <taxon>Sapindales</taxon>
        <taxon>Rutaceae</taxon>
        <taxon>Aurantioideae</taxon>
        <taxon>Citrus</taxon>
    </lineage>
</organism>
<protein>
    <submittedName>
        <fullName evidence="2">Uncharacterized protein</fullName>
    </submittedName>
</protein>
<proteinExistence type="predicted"/>
<evidence type="ECO:0000256" key="1">
    <source>
        <dbReference type="SAM" id="Phobius"/>
    </source>
</evidence>
<sequence length="196" mass="21782">MPIWPTHNHELLPDMSSLLTMMLITNLNSWMMLFAEVLGSEYAGIATLAPTLVLVWGFSIRIESASSIFYWEQYAVALSHIWVPHIVSGWKMLWIYHEVIAAAVRGEHGLSDDGLIMTLATIVLLVDNYVIMGEIGSENIQTTKTASPREQKQHMRSLLVLGSGNKLKALAAQKSVNVITNVSSKHSCIISLPSFY</sequence>
<keyword evidence="1" id="KW-0812">Transmembrane</keyword>
<evidence type="ECO:0000313" key="3">
    <source>
        <dbReference type="Proteomes" id="UP001428341"/>
    </source>
</evidence>
<accession>A0AAP0MNB9</accession>
<comment type="caution">
    <text evidence="2">The sequence shown here is derived from an EMBL/GenBank/DDBJ whole genome shotgun (WGS) entry which is preliminary data.</text>
</comment>
<keyword evidence="1" id="KW-1133">Transmembrane helix</keyword>
<feature type="transmembrane region" description="Helical" evidence="1">
    <location>
        <begin position="42"/>
        <end position="62"/>
    </location>
</feature>
<keyword evidence="3" id="KW-1185">Reference proteome</keyword>
<dbReference type="EMBL" id="JBCGBO010000003">
    <property type="protein sequence ID" value="KAK9215333.1"/>
    <property type="molecule type" value="Genomic_DNA"/>
</dbReference>
<keyword evidence="1" id="KW-0472">Membrane</keyword>